<comment type="caution">
    <text evidence="2">The sequence shown here is derived from an EMBL/GenBank/DDBJ whole genome shotgun (WGS) entry which is preliminary data.</text>
</comment>
<proteinExistence type="predicted"/>
<protein>
    <submittedName>
        <fullName evidence="2">Uncharacterized protein</fullName>
    </submittedName>
</protein>
<name>A0AAV4ESU6_9GAST</name>
<gene>
    <name evidence="2" type="ORF">ElyMa_000159500</name>
</gene>
<accession>A0AAV4ESU6</accession>
<sequence length="167" mass="18346">MSFWGVASTGQKPSHIHQNKDDPWPHQGAENLLTSQMTTQSGRRGDIVHRIVVVVPGDISQAPQTKTHTHTHTHAQNPTIEQKGINPQSVAEDEEGCCGKRFACTWRALALCNTPLALAYGMGYASSEIGLSLANTPNVSHKLSTTIPHGRGVVYLLARYQHRFEKE</sequence>
<dbReference type="AlphaFoldDB" id="A0AAV4ESU6"/>
<feature type="region of interest" description="Disordered" evidence="1">
    <location>
        <begin position="1"/>
        <end position="28"/>
    </location>
</feature>
<organism evidence="2 3">
    <name type="scientific">Elysia marginata</name>
    <dbReference type="NCBI Taxonomy" id="1093978"/>
    <lineage>
        <taxon>Eukaryota</taxon>
        <taxon>Metazoa</taxon>
        <taxon>Spiralia</taxon>
        <taxon>Lophotrochozoa</taxon>
        <taxon>Mollusca</taxon>
        <taxon>Gastropoda</taxon>
        <taxon>Heterobranchia</taxon>
        <taxon>Euthyneura</taxon>
        <taxon>Panpulmonata</taxon>
        <taxon>Sacoglossa</taxon>
        <taxon>Placobranchoidea</taxon>
        <taxon>Plakobranchidae</taxon>
        <taxon>Elysia</taxon>
    </lineage>
</organism>
<dbReference type="Proteomes" id="UP000762676">
    <property type="component" value="Unassembled WGS sequence"/>
</dbReference>
<reference evidence="2 3" key="1">
    <citation type="journal article" date="2021" name="Elife">
        <title>Chloroplast acquisition without the gene transfer in kleptoplastic sea slugs, Plakobranchus ocellatus.</title>
        <authorList>
            <person name="Maeda T."/>
            <person name="Takahashi S."/>
            <person name="Yoshida T."/>
            <person name="Shimamura S."/>
            <person name="Takaki Y."/>
            <person name="Nagai Y."/>
            <person name="Toyoda A."/>
            <person name="Suzuki Y."/>
            <person name="Arimoto A."/>
            <person name="Ishii H."/>
            <person name="Satoh N."/>
            <person name="Nishiyama T."/>
            <person name="Hasebe M."/>
            <person name="Maruyama T."/>
            <person name="Minagawa J."/>
            <person name="Obokata J."/>
            <person name="Shigenobu S."/>
        </authorList>
    </citation>
    <scope>NUCLEOTIDE SEQUENCE [LARGE SCALE GENOMIC DNA]</scope>
</reference>
<evidence type="ECO:0000313" key="3">
    <source>
        <dbReference type="Proteomes" id="UP000762676"/>
    </source>
</evidence>
<evidence type="ECO:0000313" key="2">
    <source>
        <dbReference type="EMBL" id="GFR63573.1"/>
    </source>
</evidence>
<keyword evidence="3" id="KW-1185">Reference proteome</keyword>
<dbReference type="EMBL" id="BMAT01000297">
    <property type="protein sequence ID" value="GFR63573.1"/>
    <property type="molecule type" value="Genomic_DNA"/>
</dbReference>
<evidence type="ECO:0000256" key="1">
    <source>
        <dbReference type="SAM" id="MobiDB-lite"/>
    </source>
</evidence>